<keyword evidence="3" id="KW-0418">Kinase</keyword>
<sequence>MNFPPPSETTGIPLNDQGWDDWLRPFADNPRSNGDRPLVASRNLPPEVESPGIARNVTKATLVRWSLGEFYDDAAVVVSELVTNAIRYGLRPGVGYPLRLVLVRYERQLVCMVTDPADAAPTMREPDWITETGRGLHIIEAMSRAWGWTPLLQGGKAVWASFSII</sequence>
<evidence type="ECO:0000259" key="2">
    <source>
        <dbReference type="Pfam" id="PF13581"/>
    </source>
</evidence>
<name>A0A543CEB5_9ACTN</name>
<dbReference type="EMBL" id="VFOZ01000001">
    <property type="protein sequence ID" value="TQL95287.1"/>
    <property type="molecule type" value="Genomic_DNA"/>
</dbReference>
<dbReference type="Proteomes" id="UP000316096">
    <property type="component" value="Unassembled WGS sequence"/>
</dbReference>
<dbReference type="GO" id="GO:0004674">
    <property type="term" value="F:protein serine/threonine kinase activity"/>
    <property type="evidence" value="ECO:0007669"/>
    <property type="project" value="UniProtKB-KW"/>
</dbReference>
<proteinExistence type="predicted"/>
<dbReference type="InterPro" id="IPR036890">
    <property type="entry name" value="HATPase_C_sf"/>
</dbReference>
<evidence type="ECO:0000313" key="4">
    <source>
        <dbReference type="Proteomes" id="UP000316096"/>
    </source>
</evidence>
<dbReference type="PANTHER" id="PTHR35526:SF3">
    <property type="entry name" value="ANTI-SIGMA-F FACTOR RSBW"/>
    <property type="match status" value="1"/>
</dbReference>
<reference evidence="3 4" key="1">
    <citation type="submission" date="2019-06" db="EMBL/GenBank/DDBJ databases">
        <title>Sequencing the genomes of 1000 actinobacteria strains.</title>
        <authorList>
            <person name="Klenk H.-P."/>
        </authorList>
    </citation>
    <scope>NUCLEOTIDE SEQUENCE [LARGE SCALE GENOMIC DNA]</scope>
    <source>
        <strain evidence="3 4">DSM 102200</strain>
    </source>
</reference>
<organism evidence="3 4">
    <name type="scientific">Actinoallomurus bryophytorum</name>
    <dbReference type="NCBI Taxonomy" id="1490222"/>
    <lineage>
        <taxon>Bacteria</taxon>
        <taxon>Bacillati</taxon>
        <taxon>Actinomycetota</taxon>
        <taxon>Actinomycetes</taxon>
        <taxon>Streptosporangiales</taxon>
        <taxon>Thermomonosporaceae</taxon>
        <taxon>Actinoallomurus</taxon>
    </lineage>
</organism>
<dbReference type="CDD" id="cd16936">
    <property type="entry name" value="HATPase_RsbW-like"/>
    <property type="match status" value="1"/>
</dbReference>
<accession>A0A543CEB5</accession>
<dbReference type="InterPro" id="IPR050267">
    <property type="entry name" value="Anti-sigma-factor_SerPK"/>
</dbReference>
<dbReference type="OrthoDB" id="3867457at2"/>
<gene>
    <name evidence="3" type="ORF">FB559_0787</name>
</gene>
<feature type="domain" description="Histidine kinase/HSP90-like ATPase" evidence="2">
    <location>
        <begin position="54"/>
        <end position="148"/>
    </location>
</feature>
<keyword evidence="1" id="KW-0723">Serine/threonine-protein kinase</keyword>
<comment type="caution">
    <text evidence="3">The sequence shown here is derived from an EMBL/GenBank/DDBJ whole genome shotgun (WGS) entry which is preliminary data.</text>
</comment>
<dbReference type="Gene3D" id="3.30.565.10">
    <property type="entry name" value="Histidine kinase-like ATPase, C-terminal domain"/>
    <property type="match status" value="1"/>
</dbReference>
<dbReference type="PANTHER" id="PTHR35526">
    <property type="entry name" value="ANTI-SIGMA-F FACTOR RSBW-RELATED"/>
    <property type="match status" value="1"/>
</dbReference>
<evidence type="ECO:0000313" key="3">
    <source>
        <dbReference type="EMBL" id="TQL95287.1"/>
    </source>
</evidence>
<dbReference type="AlphaFoldDB" id="A0A543CEB5"/>
<keyword evidence="3" id="KW-0808">Transferase</keyword>
<dbReference type="InterPro" id="IPR003594">
    <property type="entry name" value="HATPase_dom"/>
</dbReference>
<keyword evidence="4" id="KW-1185">Reference proteome</keyword>
<evidence type="ECO:0000256" key="1">
    <source>
        <dbReference type="ARBA" id="ARBA00022527"/>
    </source>
</evidence>
<dbReference type="SUPFAM" id="SSF55874">
    <property type="entry name" value="ATPase domain of HSP90 chaperone/DNA topoisomerase II/histidine kinase"/>
    <property type="match status" value="1"/>
</dbReference>
<dbReference type="Pfam" id="PF13581">
    <property type="entry name" value="HATPase_c_2"/>
    <property type="match status" value="1"/>
</dbReference>
<protein>
    <submittedName>
        <fullName evidence="3">Histidine kinase-like protein</fullName>
    </submittedName>
</protein>